<feature type="compositionally biased region" description="Low complexity" evidence="1">
    <location>
        <begin position="1"/>
        <end position="19"/>
    </location>
</feature>
<dbReference type="AlphaFoldDB" id="A0A9W8HLC6"/>
<proteinExistence type="predicted"/>
<keyword evidence="3" id="KW-1185">Reference proteome</keyword>
<dbReference type="Proteomes" id="UP001140172">
    <property type="component" value="Unassembled WGS sequence"/>
</dbReference>
<feature type="compositionally biased region" description="Polar residues" evidence="1">
    <location>
        <begin position="20"/>
        <end position="38"/>
    </location>
</feature>
<evidence type="ECO:0000256" key="1">
    <source>
        <dbReference type="SAM" id="MobiDB-lite"/>
    </source>
</evidence>
<dbReference type="OrthoDB" id="5562568at2759"/>
<accession>A0A9W8HLC6</accession>
<name>A0A9W8HLC6_9FUNG</name>
<reference evidence="2" key="1">
    <citation type="submission" date="2022-07" db="EMBL/GenBank/DDBJ databases">
        <title>Phylogenomic reconstructions and comparative analyses of Kickxellomycotina fungi.</title>
        <authorList>
            <person name="Reynolds N.K."/>
            <person name="Stajich J.E."/>
            <person name="Barry K."/>
            <person name="Grigoriev I.V."/>
            <person name="Crous P."/>
            <person name="Smith M.E."/>
        </authorList>
    </citation>
    <scope>NUCLEOTIDE SEQUENCE</scope>
    <source>
        <strain evidence="2">BCRC 34489</strain>
    </source>
</reference>
<sequence length="109" mass="12436">MNSTGSSSSTSSVYSASPSIMHQETTSSSSPKSPVNQRVQMCRQGESVRPYLCKCSQCDPNFYTIPLNDLIKGNVEYVCRDCQMSTMYYREVQLHESTSGHRRWYNYPQ</sequence>
<evidence type="ECO:0000313" key="2">
    <source>
        <dbReference type="EMBL" id="KAJ2787842.1"/>
    </source>
</evidence>
<comment type="caution">
    <text evidence="2">The sequence shown here is derived from an EMBL/GenBank/DDBJ whole genome shotgun (WGS) entry which is preliminary data.</text>
</comment>
<gene>
    <name evidence="2" type="ORF">GGI15_000411</name>
</gene>
<feature type="region of interest" description="Disordered" evidence="1">
    <location>
        <begin position="1"/>
        <end position="38"/>
    </location>
</feature>
<evidence type="ECO:0000313" key="3">
    <source>
        <dbReference type="Proteomes" id="UP001140172"/>
    </source>
</evidence>
<organism evidence="2 3">
    <name type="scientific">Coemansia interrupta</name>
    <dbReference type="NCBI Taxonomy" id="1126814"/>
    <lineage>
        <taxon>Eukaryota</taxon>
        <taxon>Fungi</taxon>
        <taxon>Fungi incertae sedis</taxon>
        <taxon>Zoopagomycota</taxon>
        <taxon>Kickxellomycotina</taxon>
        <taxon>Kickxellomycetes</taxon>
        <taxon>Kickxellales</taxon>
        <taxon>Kickxellaceae</taxon>
        <taxon>Coemansia</taxon>
    </lineage>
</organism>
<dbReference type="EMBL" id="JANBUM010000011">
    <property type="protein sequence ID" value="KAJ2787842.1"/>
    <property type="molecule type" value="Genomic_DNA"/>
</dbReference>
<protein>
    <submittedName>
        <fullName evidence="2">Uncharacterized protein</fullName>
    </submittedName>
</protein>